<dbReference type="Proteomes" id="UP000746612">
    <property type="component" value="Unassembled WGS sequence"/>
</dbReference>
<name>A0A4E9EDC7_GIBZA</name>
<accession>A0A4E9EDC7</accession>
<evidence type="ECO:0000313" key="1">
    <source>
        <dbReference type="EMBL" id="CAG1975673.1"/>
    </source>
</evidence>
<dbReference type="EMBL" id="CAJPIJ010000104">
    <property type="protein sequence ID" value="CAG1975673.1"/>
    <property type="molecule type" value="Genomic_DNA"/>
</dbReference>
<sequence length="134" mass="14914">MTAKDPITYLHSRQVFMRLKDSEDLVRACPRIPAMSLRDCLLLDKGICPCCESVALEPSRYYHSSTIRDLGLGLCYGCRAQRDDESTTSAVTLLRQQNAHRIQSSKFIFVDSGLSVVAGSAVMDTLLNDERLGE</sequence>
<evidence type="ECO:0000313" key="2">
    <source>
        <dbReference type="EMBL" id="VIO58976.1"/>
    </source>
</evidence>
<reference evidence="2" key="1">
    <citation type="submission" date="2019-04" db="EMBL/GenBank/DDBJ databases">
        <authorList>
            <person name="Melise S."/>
            <person name="Noan J."/>
            <person name="Okalmin O."/>
        </authorList>
    </citation>
    <scope>NUCLEOTIDE SEQUENCE</scope>
    <source>
        <strain evidence="2">FN9</strain>
    </source>
</reference>
<organism evidence="2">
    <name type="scientific">Gibberella zeae</name>
    <name type="common">Wheat head blight fungus</name>
    <name type="synonym">Fusarium graminearum</name>
    <dbReference type="NCBI Taxonomy" id="5518"/>
    <lineage>
        <taxon>Eukaryota</taxon>
        <taxon>Fungi</taxon>
        <taxon>Dikarya</taxon>
        <taxon>Ascomycota</taxon>
        <taxon>Pezizomycotina</taxon>
        <taxon>Sordariomycetes</taxon>
        <taxon>Hypocreomycetidae</taxon>
        <taxon>Hypocreales</taxon>
        <taxon>Nectriaceae</taxon>
        <taxon>Fusarium</taxon>
    </lineage>
</organism>
<dbReference type="EMBL" id="CAAKMV010000136">
    <property type="protein sequence ID" value="VIO58976.1"/>
    <property type="molecule type" value="Genomic_DNA"/>
</dbReference>
<protein>
    <submittedName>
        <fullName evidence="2">Uncharacterized protein</fullName>
    </submittedName>
</protein>
<proteinExistence type="predicted"/>
<dbReference type="AlphaFoldDB" id="A0A4E9EDC7"/>
<reference evidence="1" key="2">
    <citation type="submission" date="2021-03" db="EMBL/GenBank/DDBJ databases">
        <authorList>
            <person name="Alouane T."/>
            <person name="Langin T."/>
            <person name="Bonhomme L."/>
        </authorList>
    </citation>
    <scope>NUCLEOTIDE SEQUENCE</scope>
    <source>
        <strain evidence="1">MDC_Fg202</strain>
    </source>
</reference>
<gene>
    <name evidence="2" type="ORF">FUG_LOCUS323993</name>
    <name evidence="1" type="ORF">MDCFG202_LOCUS142610</name>
</gene>